<dbReference type="Proteomes" id="UP000037460">
    <property type="component" value="Unassembled WGS sequence"/>
</dbReference>
<reference evidence="3" key="1">
    <citation type="journal article" date="2015" name="PLoS Genet.">
        <title>Genome Sequence and Transcriptome Analyses of Chrysochromulina tobin: Metabolic Tools for Enhanced Algal Fitness in the Prominent Order Prymnesiales (Haptophyceae).</title>
        <authorList>
            <person name="Hovde B.T."/>
            <person name="Deodato C.R."/>
            <person name="Hunsperger H.M."/>
            <person name="Ryken S.A."/>
            <person name="Yost W."/>
            <person name="Jha R.K."/>
            <person name="Patterson J."/>
            <person name="Monnat R.J. Jr."/>
            <person name="Barlow S.B."/>
            <person name="Starkenburg S.R."/>
            <person name="Cattolico R.A."/>
        </authorList>
    </citation>
    <scope>NUCLEOTIDE SEQUENCE</scope>
    <source>
        <strain evidence="3">CCMP291</strain>
    </source>
</reference>
<sequence length="735" mass="80540">MSVPEKKYLLGNTDREYTEAERSVLAALRQHQISLRGRPKKTRDELMVELEASPVFLSFCKVVEDTPKLRPSVIAKLLKSADALISKEYKAALLESMQRRARRKEDVIEAVRQEAVRKMSQDEDIHFEDENSAHEYRPASQPSNLELFVCQRVSAELQPLLDGWRDAVRTELLAVRDASADAAEWREAVSSELGNLLHEQQRTASGLASANETLAQAPPIRLHKRIEKQEESILASLARLQELISETRLTFERAEAGQRSDKKMLMKAVHEEKATALASQQRALDDAKAMARDLQARLYASEETAQTRAEMASELTIEAKVLSAQLHAAGDALTAATTRLEEEGAARGALESLAARQAVQCSLLSDALALAERDEAARERQALFQAQRAASELLERSQEAEAERAAAHAEWLGATRELVPALAQAAHELGWDLERAALIAARETAVADAREATAQIERIRLEAARHAEDAAAVHAREMEHWSAQLAAERDASRDREALVQRAADEARSALERTRLDAQAAQKGLLEAHARALASSHERAAAQAAAFEAELAKQRERNDALLAEAKASASVLHEAAERAAAEASAGAAARLEAAQQAARTAAEHHQAAMRTLAREHAETLRRERQLAAQELSTARERAEDAERRLDLMRHAGQLERELSPSSPELALPPASLRASAPAAEFALDGTPWQAMRRQQEAISAAHAQRLSEMRFSAVGRSGGASGALLRRAALAEKNNL</sequence>
<evidence type="ECO:0000313" key="3">
    <source>
        <dbReference type="Proteomes" id="UP000037460"/>
    </source>
</evidence>
<gene>
    <name evidence="2" type="ORF">Ctob_005208</name>
</gene>
<dbReference type="AlphaFoldDB" id="A0A0M0JAM5"/>
<accession>A0A0M0JAM5</accession>
<feature type="coiled-coil region" evidence="1">
    <location>
        <begin position="616"/>
        <end position="650"/>
    </location>
</feature>
<protein>
    <submittedName>
        <fullName evidence="2">Uncharacterized protein</fullName>
    </submittedName>
</protein>
<keyword evidence="1" id="KW-0175">Coiled coil</keyword>
<organism evidence="2 3">
    <name type="scientific">Chrysochromulina tobinii</name>
    <dbReference type="NCBI Taxonomy" id="1460289"/>
    <lineage>
        <taxon>Eukaryota</taxon>
        <taxon>Haptista</taxon>
        <taxon>Haptophyta</taxon>
        <taxon>Prymnesiophyceae</taxon>
        <taxon>Prymnesiales</taxon>
        <taxon>Chrysochromulinaceae</taxon>
        <taxon>Chrysochromulina</taxon>
    </lineage>
</organism>
<feature type="coiled-coil region" evidence="1">
    <location>
        <begin position="442"/>
        <end position="469"/>
    </location>
</feature>
<keyword evidence="3" id="KW-1185">Reference proteome</keyword>
<evidence type="ECO:0000256" key="1">
    <source>
        <dbReference type="SAM" id="Coils"/>
    </source>
</evidence>
<proteinExistence type="predicted"/>
<dbReference type="OrthoDB" id="10676592at2759"/>
<comment type="caution">
    <text evidence="2">The sequence shown here is derived from an EMBL/GenBank/DDBJ whole genome shotgun (WGS) entry which is preliminary data.</text>
</comment>
<feature type="coiled-coil region" evidence="1">
    <location>
        <begin position="536"/>
        <end position="563"/>
    </location>
</feature>
<feature type="coiled-coil region" evidence="1">
    <location>
        <begin position="383"/>
        <end position="410"/>
    </location>
</feature>
<name>A0A0M0JAM5_9EUKA</name>
<evidence type="ECO:0000313" key="2">
    <source>
        <dbReference type="EMBL" id="KOO23407.1"/>
    </source>
</evidence>
<dbReference type="EMBL" id="JWZX01003195">
    <property type="protein sequence ID" value="KOO23407.1"/>
    <property type="molecule type" value="Genomic_DNA"/>
</dbReference>